<feature type="compositionally biased region" description="Basic residues" evidence="9">
    <location>
        <begin position="67"/>
        <end position="84"/>
    </location>
</feature>
<name>A0A6M4H202_9PROT</name>
<dbReference type="GO" id="GO:0003735">
    <property type="term" value="F:structural constituent of ribosome"/>
    <property type="evidence" value="ECO:0007669"/>
    <property type="project" value="InterPro"/>
</dbReference>
<dbReference type="GO" id="GO:0015935">
    <property type="term" value="C:small ribosomal subunit"/>
    <property type="evidence" value="ECO:0007669"/>
    <property type="project" value="TreeGrafter"/>
</dbReference>
<evidence type="ECO:0000256" key="9">
    <source>
        <dbReference type="SAM" id="MobiDB-lite"/>
    </source>
</evidence>
<dbReference type="PANTHER" id="PTHR33398">
    <property type="entry name" value="30S RIBOSOMAL PROTEIN S20"/>
    <property type="match status" value="1"/>
</dbReference>
<dbReference type="Pfam" id="PF01649">
    <property type="entry name" value="Ribosomal_S20p"/>
    <property type="match status" value="1"/>
</dbReference>
<feature type="region of interest" description="Disordered" evidence="9">
    <location>
        <begin position="67"/>
        <end position="90"/>
    </location>
</feature>
<evidence type="ECO:0000256" key="5">
    <source>
        <dbReference type="ARBA" id="ARBA00022980"/>
    </source>
</evidence>
<evidence type="ECO:0000256" key="8">
    <source>
        <dbReference type="HAMAP-Rule" id="MF_00500"/>
    </source>
</evidence>
<organism evidence="10 11">
    <name type="scientific">Usitatibacter rugosus</name>
    <dbReference type="NCBI Taxonomy" id="2732067"/>
    <lineage>
        <taxon>Bacteria</taxon>
        <taxon>Pseudomonadati</taxon>
        <taxon>Pseudomonadota</taxon>
        <taxon>Betaproteobacteria</taxon>
        <taxon>Nitrosomonadales</taxon>
        <taxon>Usitatibacteraceae</taxon>
        <taxon>Usitatibacter</taxon>
    </lineage>
</organism>
<dbReference type="AlphaFoldDB" id="A0A6M4H202"/>
<evidence type="ECO:0000256" key="6">
    <source>
        <dbReference type="ARBA" id="ARBA00023274"/>
    </source>
</evidence>
<keyword evidence="6 8" id="KW-0687">Ribonucleoprotein</keyword>
<dbReference type="InterPro" id="IPR002583">
    <property type="entry name" value="Ribosomal_bS20"/>
</dbReference>
<dbReference type="NCBIfam" id="TIGR00029">
    <property type="entry name" value="S20"/>
    <property type="match status" value="1"/>
</dbReference>
<evidence type="ECO:0000313" key="11">
    <source>
        <dbReference type="Proteomes" id="UP000501534"/>
    </source>
</evidence>
<evidence type="ECO:0000256" key="7">
    <source>
        <dbReference type="ARBA" id="ARBA00035136"/>
    </source>
</evidence>
<keyword evidence="4 8" id="KW-0694">RNA-binding</keyword>
<feature type="region of interest" description="Disordered" evidence="9">
    <location>
        <begin position="1"/>
        <end position="21"/>
    </location>
</feature>
<evidence type="ECO:0000256" key="3">
    <source>
        <dbReference type="ARBA" id="ARBA00022730"/>
    </source>
</evidence>
<dbReference type="Proteomes" id="UP000501534">
    <property type="component" value="Chromosome"/>
</dbReference>
<dbReference type="SUPFAM" id="SSF46992">
    <property type="entry name" value="Ribosomal protein S20"/>
    <property type="match status" value="1"/>
</dbReference>
<evidence type="ECO:0000256" key="2">
    <source>
        <dbReference type="ARBA" id="ARBA00007634"/>
    </source>
</evidence>
<evidence type="ECO:0000313" key="10">
    <source>
        <dbReference type="EMBL" id="QJR12624.1"/>
    </source>
</evidence>
<keyword evidence="3 8" id="KW-0699">rRNA-binding</keyword>
<dbReference type="Gene3D" id="1.20.58.110">
    <property type="entry name" value="Ribosomal protein S20"/>
    <property type="match status" value="1"/>
</dbReference>
<reference evidence="10 11" key="1">
    <citation type="submission" date="2020-04" db="EMBL/GenBank/DDBJ databases">
        <title>Usitatibacter rugosus gen. nov., sp. nov. and Usitatibacter palustris sp. nov., novel members of Usitatibacteraceae fam. nov. within the order Nitrosomonadales isolated from soil.</title>
        <authorList>
            <person name="Huber K.J."/>
            <person name="Neumann-Schaal M."/>
            <person name="Geppert A."/>
            <person name="Luckner M."/>
            <person name="Wanner G."/>
            <person name="Overmann J."/>
        </authorList>
    </citation>
    <scope>NUCLEOTIDE SEQUENCE [LARGE SCALE GENOMIC DNA]</scope>
    <source>
        <strain evidence="10 11">0125_3</strain>
    </source>
</reference>
<dbReference type="FunFam" id="1.20.58.110:FF:000001">
    <property type="entry name" value="30S ribosomal protein S20"/>
    <property type="match status" value="1"/>
</dbReference>
<dbReference type="RefSeq" id="WP_171094986.1">
    <property type="nucleotide sequence ID" value="NZ_CP053069.1"/>
</dbReference>
<dbReference type="GO" id="GO:0006412">
    <property type="term" value="P:translation"/>
    <property type="evidence" value="ECO:0007669"/>
    <property type="project" value="UniProtKB-UniRule"/>
</dbReference>
<evidence type="ECO:0000256" key="4">
    <source>
        <dbReference type="ARBA" id="ARBA00022884"/>
    </source>
</evidence>
<keyword evidence="5 8" id="KW-0689">Ribosomal protein</keyword>
<evidence type="ECO:0000256" key="1">
    <source>
        <dbReference type="ARBA" id="ARBA00003134"/>
    </source>
</evidence>
<keyword evidence="11" id="KW-1185">Reference proteome</keyword>
<dbReference type="PANTHER" id="PTHR33398:SF1">
    <property type="entry name" value="SMALL RIBOSOMAL SUBUNIT PROTEIN BS20C"/>
    <property type="match status" value="1"/>
</dbReference>
<sequence length="90" mass="9566">MANTKQSAKRARKSIDQRGKNVSLRTALRTAIKKVQVALGTGDAAQASAALNANAATIDRTASRGIIHKNKAARQKSRLAKKVKALSQKS</sequence>
<proteinExistence type="inferred from homology"/>
<comment type="function">
    <text evidence="1 8">Binds directly to 16S ribosomal RNA.</text>
</comment>
<dbReference type="EMBL" id="CP053069">
    <property type="protein sequence ID" value="QJR12624.1"/>
    <property type="molecule type" value="Genomic_DNA"/>
</dbReference>
<protein>
    <recommendedName>
        <fullName evidence="7 8">Small ribosomal subunit protein bS20</fullName>
    </recommendedName>
</protein>
<dbReference type="HAMAP" id="MF_00500">
    <property type="entry name" value="Ribosomal_bS20"/>
    <property type="match status" value="1"/>
</dbReference>
<dbReference type="GO" id="GO:0070181">
    <property type="term" value="F:small ribosomal subunit rRNA binding"/>
    <property type="evidence" value="ECO:0007669"/>
    <property type="project" value="TreeGrafter"/>
</dbReference>
<dbReference type="InterPro" id="IPR036510">
    <property type="entry name" value="Ribosomal_bS20_sf"/>
</dbReference>
<dbReference type="GO" id="GO:0005829">
    <property type="term" value="C:cytosol"/>
    <property type="evidence" value="ECO:0007669"/>
    <property type="project" value="TreeGrafter"/>
</dbReference>
<comment type="similarity">
    <text evidence="2 8">Belongs to the bacterial ribosomal protein bS20 family.</text>
</comment>
<gene>
    <name evidence="8 10" type="primary">rpsT</name>
    <name evidence="10" type="ORF">DSM104443_03715</name>
</gene>
<dbReference type="KEGG" id="uru:DSM104443_03715"/>
<accession>A0A6M4H202</accession>